<dbReference type="InterPro" id="IPR003439">
    <property type="entry name" value="ABC_transporter-like_ATP-bd"/>
</dbReference>
<proteinExistence type="inferred from homology"/>
<dbReference type="PANTHER" id="PTHR42781">
    <property type="entry name" value="SPERMIDINE/PUTRESCINE IMPORT ATP-BINDING PROTEIN POTA"/>
    <property type="match status" value="1"/>
</dbReference>
<dbReference type="SUPFAM" id="SSF50331">
    <property type="entry name" value="MOP-like"/>
    <property type="match status" value="1"/>
</dbReference>
<dbReference type="SUPFAM" id="SSF52540">
    <property type="entry name" value="P-loop containing nucleoside triphosphate hydrolases"/>
    <property type="match status" value="1"/>
</dbReference>
<keyword evidence="4" id="KW-0067">ATP-binding</keyword>
<keyword evidence="7" id="KW-1185">Reference proteome</keyword>
<keyword evidence="3" id="KW-0547">Nucleotide-binding</keyword>
<comment type="caution">
    <text evidence="6">The sequence shown here is derived from an EMBL/GenBank/DDBJ whole genome shotgun (WGS) entry which is preliminary data.</text>
</comment>
<dbReference type="InterPro" id="IPR013611">
    <property type="entry name" value="Transp-assoc_OB_typ2"/>
</dbReference>
<dbReference type="InterPro" id="IPR027417">
    <property type="entry name" value="P-loop_NTPase"/>
</dbReference>
<dbReference type="InterPro" id="IPR050093">
    <property type="entry name" value="ABC_SmlMolc_Importer"/>
</dbReference>
<organism evidence="6 7">
    <name type="scientific">Labrys miyagiensis</name>
    <dbReference type="NCBI Taxonomy" id="346912"/>
    <lineage>
        <taxon>Bacteria</taxon>
        <taxon>Pseudomonadati</taxon>
        <taxon>Pseudomonadota</taxon>
        <taxon>Alphaproteobacteria</taxon>
        <taxon>Hyphomicrobiales</taxon>
        <taxon>Xanthobacteraceae</taxon>
        <taxon>Labrys</taxon>
    </lineage>
</organism>
<dbReference type="Pfam" id="PF00005">
    <property type="entry name" value="ABC_tran"/>
    <property type="match status" value="1"/>
</dbReference>
<feature type="domain" description="ABC transporter" evidence="5">
    <location>
        <begin position="4"/>
        <end position="234"/>
    </location>
</feature>
<dbReference type="InterPro" id="IPR008995">
    <property type="entry name" value="Mo/tungstate-bd_C_term_dom"/>
</dbReference>
<accession>A0ABQ6CV49</accession>
<evidence type="ECO:0000256" key="3">
    <source>
        <dbReference type="ARBA" id="ARBA00022741"/>
    </source>
</evidence>
<evidence type="ECO:0000259" key="5">
    <source>
        <dbReference type="PROSITE" id="PS50893"/>
    </source>
</evidence>
<dbReference type="PANTHER" id="PTHR42781:SF4">
    <property type="entry name" value="SPERMIDINE_PUTRESCINE IMPORT ATP-BINDING PROTEIN POTA"/>
    <property type="match status" value="1"/>
</dbReference>
<evidence type="ECO:0000256" key="4">
    <source>
        <dbReference type="ARBA" id="ARBA00022840"/>
    </source>
</evidence>
<sequence length="351" mass="38376">MIGVDVASISKGYGSLRVLDQVSTSFKAGQFTSLLGPSGSGKTTLLRIIGGFVSPDDGKIRFGGEDVTDVPLWQRKVGMVFQSYALFPHMNVHDNVIFGLNRQGIRGEAARKEVARVLEMVHLTGFEQRKPKQLSGGQQQRVALARAIVTKPKVLLLDEPLSALDRRLRQDMQIELRRIQRESGLTTIFVTHDQEEALTLSDTVAILDGGRIIQEGEPLDIYERPRNRFAASFLGDANFFKGKATTEGVELAGALLRTADRLPPPGTQVTLAVRPEKMRLVEEGKPADGENLYTVTIREIIYAGAVSTFLAQGADGTEIKILSQNREVRQLAAGQTVTLAWSPANTIVLAD</sequence>
<gene>
    <name evidence="6" type="ORF">GCM10007874_51540</name>
</gene>
<evidence type="ECO:0000313" key="6">
    <source>
        <dbReference type="EMBL" id="GLS22137.1"/>
    </source>
</evidence>
<evidence type="ECO:0000256" key="2">
    <source>
        <dbReference type="ARBA" id="ARBA00022448"/>
    </source>
</evidence>
<dbReference type="InterPro" id="IPR003593">
    <property type="entry name" value="AAA+_ATPase"/>
</dbReference>
<comment type="similarity">
    <text evidence="1">Belongs to the ABC transporter superfamily.</text>
</comment>
<dbReference type="Pfam" id="PF08402">
    <property type="entry name" value="TOBE_2"/>
    <property type="match status" value="1"/>
</dbReference>
<dbReference type="SMART" id="SM00382">
    <property type="entry name" value="AAA"/>
    <property type="match status" value="1"/>
</dbReference>
<keyword evidence="2" id="KW-0813">Transport</keyword>
<dbReference type="PROSITE" id="PS00211">
    <property type="entry name" value="ABC_TRANSPORTER_1"/>
    <property type="match status" value="1"/>
</dbReference>
<name>A0ABQ6CV49_9HYPH</name>
<dbReference type="Gene3D" id="2.40.50.100">
    <property type="match status" value="1"/>
</dbReference>
<dbReference type="Proteomes" id="UP001156882">
    <property type="component" value="Unassembled WGS sequence"/>
</dbReference>
<dbReference type="InterPro" id="IPR017871">
    <property type="entry name" value="ABC_transporter-like_CS"/>
</dbReference>
<dbReference type="PROSITE" id="PS50893">
    <property type="entry name" value="ABC_TRANSPORTER_2"/>
    <property type="match status" value="1"/>
</dbReference>
<evidence type="ECO:0000313" key="7">
    <source>
        <dbReference type="Proteomes" id="UP001156882"/>
    </source>
</evidence>
<reference evidence="7" key="1">
    <citation type="journal article" date="2019" name="Int. J. Syst. Evol. Microbiol.">
        <title>The Global Catalogue of Microorganisms (GCM) 10K type strain sequencing project: providing services to taxonomists for standard genome sequencing and annotation.</title>
        <authorList>
            <consortium name="The Broad Institute Genomics Platform"/>
            <consortium name="The Broad Institute Genome Sequencing Center for Infectious Disease"/>
            <person name="Wu L."/>
            <person name="Ma J."/>
        </authorList>
    </citation>
    <scope>NUCLEOTIDE SEQUENCE [LARGE SCALE GENOMIC DNA]</scope>
    <source>
        <strain evidence="7">NBRC 101365</strain>
    </source>
</reference>
<dbReference type="Gene3D" id="3.40.50.300">
    <property type="entry name" value="P-loop containing nucleotide triphosphate hydrolases"/>
    <property type="match status" value="1"/>
</dbReference>
<protein>
    <submittedName>
        <fullName evidence="6">Polyamine-transporting ATPase</fullName>
    </submittedName>
</protein>
<dbReference type="RefSeq" id="WP_284315110.1">
    <property type="nucleotide sequence ID" value="NZ_BSPC01000058.1"/>
</dbReference>
<evidence type="ECO:0000256" key="1">
    <source>
        <dbReference type="ARBA" id="ARBA00005417"/>
    </source>
</evidence>
<dbReference type="EMBL" id="BSPC01000058">
    <property type="protein sequence ID" value="GLS22137.1"/>
    <property type="molecule type" value="Genomic_DNA"/>
</dbReference>